<evidence type="ECO:0000313" key="2">
    <source>
        <dbReference type="EMBL" id="QSG12597.1"/>
    </source>
</evidence>
<name>A0A897NIM4_9EURY</name>
<organism evidence="2 4">
    <name type="scientific">Halapricum desulfuricans</name>
    <dbReference type="NCBI Taxonomy" id="2841257"/>
    <lineage>
        <taxon>Archaea</taxon>
        <taxon>Methanobacteriati</taxon>
        <taxon>Methanobacteriota</taxon>
        <taxon>Stenosarchaea group</taxon>
        <taxon>Halobacteria</taxon>
        <taxon>Halobacteriales</taxon>
        <taxon>Haloarculaceae</taxon>
        <taxon>Halapricum</taxon>
    </lineage>
</organism>
<dbReference type="AlphaFoldDB" id="A0A897NIM4"/>
<evidence type="ECO:0000313" key="4">
    <source>
        <dbReference type="Proteomes" id="UP000663305"/>
    </source>
</evidence>
<gene>
    <name evidence="2" type="ORF">HSBGL_2190</name>
    <name evidence="1" type="ORF">HSR122_0885</name>
</gene>
<dbReference type="RefSeq" id="WP_229111433.1">
    <property type="nucleotide sequence ID" value="NZ_CP064788.1"/>
</dbReference>
<protein>
    <submittedName>
        <fullName evidence="2">Uncharacterized protein</fullName>
    </submittedName>
</protein>
<dbReference type="GeneID" id="68861715"/>
<dbReference type="Proteomes" id="UP000663305">
    <property type="component" value="Chromosome"/>
</dbReference>
<dbReference type="Proteomes" id="UP000662973">
    <property type="component" value="Chromosome"/>
</dbReference>
<accession>A0A897NBC3</accession>
<dbReference type="EMBL" id="CP064789">
    <property type="protein sequence ID" value="QSG12597.1"/>
    <property type="molecule type" value="Genomic_DNA"/>
</dbReference>
<evidence type="ECO:0000313" key="1">
    <source>
        <dbReference type="EMBL" id="QSG08289.1"/>
    </source>
</evidence>
<evidence type="ECO:0000313" key="3">
    <source>
        <dbReference type="Proteomes" id="UP000662973"/>
    </source>
</evidence>
<proteinExistence type="predicted"/>
<accession>A0A897NIM4</accession>
<sequence>MATISIETTDRTEGLDVTEEVTRALPDNADGVATVFVRRVTGRAPGRYRSK</sequence>
<dbReference type="KEGG" id="hds:HSR122_0885"/>
<keyword evidence="3" id="KW-1185">Reference proteome</keyword>
<dbReference type="EMBL" id="CP064788">
    <property type="protein sequence ID" value="QSG08289.1"/>
    <property type="molecule type" value="Genomic_DNA"/>
</dbReference>
<reference evidence="2 3" key="1">
    <citation type="submission" date="2020-11" db="EMBL/GenBank/DDBJ databases">
        <title>Carbohydrate-dependent, anaerobic sulfur respiration: A novel catabolism in halophilic archaea.</title>
        <authorList>
            <person name="Sorokin D.Y."/>
            <person name="Messina E."/>
            <person name="Smedile F."/>
            <person name="La Cono V."/>
            <person name="Hallsworth J.E."/>
            <person name="Yakimov M.M."/>
        </authorList>
    </citation>
    <scope>NUCLEOTIDE SEQUENCE</scope>
    <source>
        <strain evidence="2">HSR-Bgl</strain>
        <strain evidence="1 3">HSR12-2</strain>
    </source>
</reference>